<accession>A0ABN8T0K7</accession>
<dbReference type="Proteomes" id="UP001159427">
    <property type="component" value="Unassembled WGS sequence"/>
</dbReference>
<evidence type="ECO:0000313" key="1">
    <source>
        <dbReference type="EMBL" id="CAH3196796.1"/>
    </source>
</evidence>
<evidence type="ECO:0000313" key="2">
    <source>
        <dbReference type="Proteomes" id="UP001159427"/>
    </source>
</evidence>
<gene>
    <name evidence="1" type="ORF">PEVE_00033500</name>
</gene>
<evidence type="ECO:0008006" key="3">
    <source>
        <dbReference type="Google" id="ProtNLM"/>
    </source>
</evidence>
<proteinExistence type="predicted"/>
<dbReference type="EMBL" id="CALNXI010004996">
    <property type="protein sequence ID" value="CAH3196796.1"/>
    <property type="molecule type" value="Genomic_DNA"/>
</dbReference>
<organism evidence="1 2">
    <name type="scientific">Porites evermanni</name>
    <dbReference type="NCBI Taxonomy" id="104178"/>
    <lineage>
        <taxon>Eukaryota</taxon>
        <taxon>Metazoa</taxon>
        <taxon>Cnidaria</taxon>
        <taxon>Anthozoa</taxon>
        <taxon>Hexacorallia</taxon>
        <taxon>Scleractinia</taxon>
        <taxon>Fungiina</taxon>
        <taxon>Poritidae</taxon>
        <taxon>Porites</taxon>
    </lineage>
</organism>
<keyword evidence="2" id="KW-1185">Reference proteome</keyword>
<reference evidence="1 2" key="1">
    <citation type="submission" date="2022-05" db="EMBL/GenBank/DDBJ databases">
        <authorList>
            <consortium name="Genoscope - CEA"/>
            <person name="William W."/>
        </authorList>
    </citation>
    <scope>NUCLEOTIDE SEQUENCE [LARGE SCALE GENOMIC DNA]</scope>
</reference>
<name>A0ABN8T0K7_9CNID</name>
<protein>
    <recommendedName>
        <fullName evidence="3">Transposase Helix-turn-helix domain-containing protein</fullName>
    </recommendedName>
</protein>
<sequence>MEGPLHYRQFRNYTNQQNVRIRHLRDRFSPLEEYHNEDFCLHFHLQRDSVIDLVKILEKDLQHQTRRGLPLTPMQQVLIALRFYATGTFQRVIGDLFGVSAFAACTAIADKLRNGAIDDILVGGKVRYNTAHRRTRCVIERCYGLLIVVFCVFTWDCAPP</sequence>
<comment type="caution">
    <text evidence="1">The sequence shown here is derived from an EMBL/GenBank/DDBJ whole genome shotgun (WGS) entry which is preliminary data.</text>
</comment>